<name>A0ABR4X1R6_9ACTN</name>
<dbReference type="Gene3D" id="3.40.50.720">
    <property type="entry name" value="NAD(P)-binding Rossmann-like Domain"/>
    <property type="match status" value="1"/>
</dbReference>
<dbReference type="PANTHER" id="PTHR43245">
    <property type="entry name" value="BIFUNCTIONAL POLYMYXIN RESISTANCE PROTEIN ARNA"/>
    <property type="match status" value="1"/>
</dbReference>
<dbReference type="Proteomes" id="UP000029737">
    <property type="component" value="Unassembled WGS sequence"/>
</dbReference>
<feature type="domain" description="NAD-dependent epimerase/dehydratase" evidence="1">
    <location>
        <begin position="13"/>
        <end position="236"/>
    </location>
</feature>
<dbReference type="EMBL" id="JPMV01000030">
    <property type="protein sequence ID" value="KGI80579.1"/>
    <property type="molecule type" value="Genomic_DNA"/>
</dbReference>
<protein>
    <submittedName>
        <fullName evidence="2">Oxidoreductase</fullName>
    </submittedName>
</protein>
<proteinExistence type="predicted"/>
<dbReference type="Pfam" id="PF01370">
    <property type="entry name" value="Epimerase"/>
    <property type="match status" value="1"/>
</dbReference>
<reference evidence="2 3" key="1">
    <citation type="journal article" date="2014" name="PLoS ONE">
        <title>Identification and Characterization of a New Erythromycin Biosynthetic Gene Cluster in Actinopolyspora erythraea YIM90600, a Novel Erythronolide-Producing Halophilic Actinomycete Isolated from Salt Field.</title>
        <authorList>
            <person name="Chen D."/>
            <person name="Feng J."/>
            <person name="Huang L."/>
            <person name="Zhang Q."/>
            <person name="Wu J."/>
            <person name="Zhu X."/>
            <person name="Duan Y."/>
            <person name="Xu Z."/>
        </authorList>
    </citation>
    <scope>NUCLEOTIDE SEQUENCE [LARGE SCALE GENOMIC DNA]</scope>
    <source>
        <strain evidence="2 3">YIM90600</strain>
    </source>
</reference>
<dbReference type="InterPro" id="IPR050177">
    <property type="entry name" value="Lipid_A_modif_metabolic_enz"/>
</dbReference>
<dbReference type="SUPFAM" id="SSF51735">
    <property type="entry name" value="NAD(P)-binding Rossmann-fold domains"/>
    <property type="match status" value="1"/>
</dbReference>
<gene>
    <name evidence="2" type="ORF">IL38_16605</name>
</gene>
<keyword evidence="3" id="KW-1185">Reference proteome</keyword>
<accession>A0ABR4X1R6</accession>
<evidence type="ECO:0000313" key="3">
    <source>
        <dbReference type="Proteomes" id="UP000029737"/>
    </source>
</evidence>
<dbReference type="CDD" id="cd08946">
    <property type="entry name" value="SDR_e"/>
    <property type="match status" value="1"/>
</dbReference>
<evidence type="ECO:0000313" key="2">
    <source>
        <dbReference type="EMBL" id="KGI80579.1"/>
    </source>
</evidence>
<dbReference type="InterPro" id="IPR001509">
    <property type="entry name" value="Epimerase_deHydtase"/>
</dbReference>
<sequence>MNESSDSPPKLIALLGASGFIGNAVLRELRDRPARLRAVSTGGTPDTPPGAAEVEELRTDLLQPGRAAAAIEEAEVIVHLVAHATGGSTWRSATSDPESERVNVGLIHDLVSALRQQRRSTPPVLLYASTAQAATVSGASRYAQQKREAERILREATDEGLVRGVILRLPTIYGQSGPAGPTGRGVVAAMIRRALAGQPLTMWHNGDVRRDLLHVEDVANAFATALDHHDALAGGTWPLGADRSEPLGDIFRTISGSVARHTGTPAVDVVTVPPPEHAEANDFRSDDIDSSEFRTRTGWHPRVALADGIDRTVTALLSAQEQ</sequence>
<organism evidence="2 3">
    <name type="scientific">Actinopolyspora erythraea</name>
    <dbReference type="NCBI Taxonomy" id="414996"/>
    <lineage>
        <taxon>Bacteria</taxon>
        <taxon>Bacillati</taxon>
        <taxon>Actinomycetota</taxon>
        <taxon>Actinomycetes</taxon>
        <taxon>Actinopolysporales</taxon>
        <taxon>Actinopolysporaceae</taxon>
        <taxon>Actinopolyspora</taxon>
    </lineage>
</organism>
<evidence type="ECO:0000259" key="1">
    <source>
        <dbReference type="Pfam" id="PF01370"/>
    </source>
</evidence>
<comment type="caution">
    <text evidence="2">The sequence shown here is derived from an EMBL/GenBank/DDBJ whole genome shotgun (WGS) entry which is preliminary data.</text>
</comment>
<dbReference type="RefSeq" id="WP_052428318.1">
    <property type="nucleotide sequence ID" value="NZ_KN214177.1"/>
</dbReference>
<dbReference type="InterPro" id="IPR036291">
    <property type="entry name" value="NAD(P)-bd_dom_sf"/>
</dbReference>